<protein>
    <recommendedName>
        <fullName evidence="2">Copper homeostasis protein cutC homolog</fullName>
    </recommendedName>
</protein>
<keyword evidence="4" id="KW-1185">Reference proteome</keyword>
<dbReference type="InterPro" id="IPR036822">
    <property type="entry name" value="CutC-like_dom_sf"/>
</dbReference>
<dbReference type="Proteomes" id="UP000298493">
    <property type="component" value="Unassembled WGS sequence"/>
</dbReference>
<comment type="caution">
    <text evidence="3">The sequence shown here is derived from an EMBL/GenBank/DDBJ whole genome shotgun (WGS) entry which is preliminary data.</text>
</comment>
<sequence>MPLEIAAFNIASAIIAVQAGADRIEFCTNASLGGTTPSISDFKALKQTLRSMPGMASTTPIYIMIRSRGGDFVYSTEEVERMEREMGEFMALTVEEGRVDGFVFGLLKDEGKVDSGNCERLLELARKGSRSCTFHRAFDEILPEKRVEALEEIMGLGFGAVLTSGGATNAVGGKDVLGELVRRVRGRGFEIIVGGGVRSGNVEGLREGVGARWWHSSADVKGEGETDGKEVRRLVEIVGSRS</sequence>
<dbReference type="HAMAP" id="MF_00795">
    <property type="entry name" value="CutC"/>
    <property type="match status" value="1"/>
</dbReference>
<proteinExistence type="inferred from homology"/>
<gene>
    <name evidence="3" type="ORF">E6O75_ATG04099</name>
</gene>
<dbReference type="PANTHER" id="PTHR12598:SF0">
    <property type="entry name" value="COPPER HOMEOSTASIS PROTEIN CUTC HOMOLOG"/>
    <property type="match status" value="1"/>
</dbReference>
<dbReference type="InterPro" id="IPR005627">
    <property type="entry name" value="CutC-like"/>
</dbReference>
<dbReference type="AlphaFoldDB" id="A0A4Z1PQF8"/>
<evidence type="ECO:0000313" key="4">
    <source>
        <dbReference type="Proteomes" id="UP000298493"/>
    </source>
</evidence>
<accession>A0A4Z1PQF8</accession>
<dbReference type="Pfam" id="PF03932">
    <property type="entry name" value="CutC"/>
    <property type="match status" value="1"/>
</dbReference>
<reference evidence="3 4" key="1">
    <citation type="submission" date="2019-04" db="EMBL/GenBank/DDBJ databases">
        <title>High contiguity whole genome sequence and gene annotation resource for two Venturia nashicola isolates.</title>
        <authorList>
            <person name="Prokchorchik M."/>
            <person name="Won K."/>
            <person name="Lee Y."/>
            <person name="Choi E.D."/>
            <person name="Segonzac C."/>
            <person name="Sohn K.H."/>
        </authorList>
    </citation>
    <scope>NUCLEOTIDE SEQUENCE [LARGE SCALE GENOMIC DNA]</scope>
    <source>
        <strain evidence="3 4">PRI2</strain>
    </source>
</reference>
<dbReference type="PANTHER" id="PTHR12598">
    <property type="entry name" value="COPPER HOMEOSTASIS PROTEIN CUTC"/>
    <property type="match status" value="1"/>
</dbReference>
<dbReference type="STRING" id="86259.A0A4Z1PQF8"/>
<organism evidence="3 4">
    <name type="scientific">Venturia nashicola</name>
    <dbReference type="NCBI Taxonomy" id="86259"/>
    <lineage>
        <taxon>Eukaryota</taxon>
        <taxon>Fungi</taxon>
        <taxon>Dikarya</taxon>
        <taxon>Ascomycota</taxon>
        <taxon>Pezizomycotina</taxon>
        <taxon>Dothideomycetes</taxon>
        <taxon>Pleosporomycetidae</taxon>
        <taxon>Venturiales</taxon>
        <taxon>Venturiaceae</taxon>
        <taxon>Venturia</taxon>
    </lineage>
</organism>
<dbReference type="EMBL" id="SNSC02000004">
    <property type="protein sequence ID" value="TID24894.1"/>
    <property type="molecule type" value="Genomic_DNA"/>
</dbReference>
<evidence type="ECO:0000313" key="3">
    <source>
        <dbReference type="EMBL" id="TID24894.1"/>
    </source>
</evidence>
<name>A0A4Z1PQF8_9PEZI</name>
<evidence type="ECO:0000256" key="2">
    <source>
        <dbReference type="ARBA" id="ARBA00019014"/>
    </source>
</evidence>
<dbReference type="Gene3D" id="3.20.20.380">
    <property type="entry name" value="Copper homeostasis (CutC) domain"/>
    <property type="match status" value="1"/>
</dbReference>
<dbReference type="GO" id="GO:0005507">
    <property type="term" value="F:copper ion binding"/>
    <property type="evidence" value="ECO:0007669"/>
    <property type="project" value="TreeGrafter"/>
</dbReference>
<dbReference type="SUPFAM" id="SSF110395">
    <property type="entry name" value="CutC-like"/>
    <property type="match status" value="1"/>
</dbReference>
<comment type="similarity">
    <text evidence="1">Belongs to the CutC family.</text>
</comment>
<evidence type="ECO:0000256" key="1">
    <source>
        <dbReference type="ARBA" id="ARBA00007768"/>
    </source>
</evidence>